<dbReference type="REBASE" id="369538">
    <property type="entry name" value="S.PpoPZ1ORF21690P"/>
</dbReference>
<keyword evidence="5" id="KW-0540">Nuclease</keyword>
<reference evidence="6" key="1">
    <citation type="submission" date="2019-11" db="EMBL/GenBank/DDBJ databases">
        <authorList>
            <person name="Jee S."/>
        </authorList>
    </citation>
    <scope>NUCLEOTIDE SEQUENCE [LARGE SCALE GENOMIC DNA]</scope>
    <source>
        <strain evidence="6">PZ1</strain>
    </source>
</reference>
<dbReference type="RefSeq" id="WP_161547101.1">
    <property type="nucleotide sequence ID" value="NZ_CP046377.1"/>
</dbReference>
<dbReference type="EMBL" id="CP046377">
    <property type="protein sequence ID" value="QHQ26347.1"/>
    <property type="molecule type" value="Genomic_DNA"/>
</dbReference>
<sequence>MTQLKHSKTPKIRFHGFSEDWIKKQFNLITSRTSLYCCEENLPRLEYEDIIPESGQLNKDLSKKKSNKKGIKFEKEDVLFGKLRPYLKNWLLAPFDGIAVGDFWVLKPSETVPSFLFRLIQTNMFEVIANQSAGSKIPRSDWNLVSNSFFYISASLLEQRKVGVYFNRLDEIITQYQRRHKKLVTLKQAMLQKMFPQGGANIPEIRFKGFSGDWEEKKLGDICEIVGGGTPSTSIPEYWGGNIDWYSPTEIGSNVYARESVKKITQLGLDKCSAKILPARKTVLFTSRAGIGDMAILKKPGCTNQGFQSLVLNDDIDTYFIYSMGYMLKNYALKHASGSTFLEISSKQLKKMEIRLPKHSEQQKIGAYFRKLDELISQHATQLEKLKQIKSACLAKMFV</sequence>
<dbReference type="GO" id="GO:0009307">
    <property type="term" value="P:DNA restriction-modification system"/>
    <property type="evidence" value="ECO:0007669"/>
    <property type="project" value="UniProtKB-KW"/>
</dbReference>
<dbReference type="Proteomes" id="UP000464054">
    <property type="component" value="Chromosome"/>
</dbReference>
<dbReference type="InterPro" id="IPR044946">
    <property type="entry name" value="Restrct_endonuc_typeI_TRD_sf"/>
</dbReference>
<keyword evidence="5" id="KW-0378">Hydrolase</keyword>
<dbReference type="Gene3D" id="3.90.220.20">
    <property type="entry name" value="DNA methylase specificity domains"/>
    <property type="match status" value="2"/>
</dbReference>
<evidence type="ECO:0000259" key="4">
    <source>
        <dbReference type="Pfam" id="PF01420"/>
    </source>
</evidence>
<dbReference type="InterPro" id="IPR000055">
    <property type="entry name" value="Restrct_endonuc_typeI_TRD"/>
</dbReference>
<comment type="similarity">
    <text evidence="1">Belongs to the type-I restriction system S methylase family.</text>
</comment>
<evidence type="ECO:0000256" key="1">
    <source>
        <dbReference type="ARBA" id="ARBA00010923"/>
    </source>
</evidence>
<organism evidence="5 6">
    <name type="scientific">Pectobacterium parvum</name>
    <dbReference type="NCBI Taxonomy" id="2778550"/>
    <lineage>
        <taxon>Bacteria</taxon>
        <taxon>Pseudomonadati</taxon>
        <taxon>Pseudomonadota</taxon>
        <taxon>Gammaproteobacteria</taxon>
        <taxon>Enterobacterales</taxon>
        <taxon>Pectobacteriaceae</taxon>
        <taxon>Pectobacterium</taxon>
    </lineage>
</organism>
<dbReference type="AlphaFoldDB" id="A0AAP9IJI2"/>
<evidence type="ECO:0000256" key="2">
    <source>
        <dbReference type="ARBA" id="ARBA00022747"/>
    </source>
</evidence>
<evidence type="ECO:0000313" key="5">
    <source>
        <dbReference type="EMBL" id="QHQ26347.1"/>
    </source>
</evidence>
<keyword evidence="3" id="KW-0238">DNA-binding</keyword>
<feature type="domain" description="Type I restriction modification DNA specificity" evidence="4">
    <location>
        <begin position="213"/>
        <end position="388"/>
    </location>
</feature>
<dbReference type="PANTHER" id="PTHR30408">
    <property type="entry name" value="TYPE-1 RESTRICTION ENZYME ECOKI SPECIFICITY PROTEIN"/>
    <property type="match status" value="1"/>
</dbReference>
<dbReference type="CDD" id="cd17273">
    <property type="entry name" value="RMtype1_S_EcoJA69PI-TRD1-CR1_like"/>
    <property type="match status" value="1"/>
</dbReference>
<name>A0AAP9IJI2_9GAMM</name>
<dbReference type="GeneID" id="90771921"/>
<keyword evidence="2" id="KW-0680">Restriction system</keyword>
<dbReference type="SUPFAM" id="SSF116734">
    <property type="entry name" value="DNA methylase specificity domain"/>
    <property type="match status" value="2"/>
</dbReference>
<keyword evidence="5" id="KW-0255">Endonuclease</keyword>
<accession>A0AAP9IJI2</accession>
<dbReference type="Pfam" id="PF01420">
    <property type="entry name" value="Methylase_S"/>
    <property type="match status" value="1"/>
</dbReference>
<dbReference type="GO" id="GO:0003677">
    <property type="term" value="F:DNA binding"/>
    <property type="evidence" value="ECO:0007669"/>
    <property type="project" value="UniProtKB-KW"/>
</dbReference>
<dbReference type="PANTHER" id="PTHR30408:SF13">
    <property type="entry name" value="TYPE I RESTRICTION ENZYME HINDI SPECIFICITY SUBUNIT"/>
    <property type="match status" value="1"/>
</dbReference>
<evidence type="ECO:0000313" key="6">
    <source>
        <dbReference type="Proteomes" id="UP000464054"/>
    </source>
</evidence>
<dbReference type="GO" id="GO:0004519">
    <property type="term" value="F:endonuclease activity"/>
    <property type="evidence" value="ECO:0007669"/>
    <property type="project" value="UniProtKB-KW"/>
</dbReference>
<dbReference type="InterPro" id="IPR052021">
    <property type="entry name" value="Type-I_RS_S_subunit"/>
</dbReference>
<protein>
    <submittedName>
        <fullName evidence="5">Restriction endonuclease subunit S</fullName>
    </submittedName>
</protein>
<gene>
    <name evidence="5" type="ORF">GMX10_21695</name>
</gene>
<dbReference type="Gene3D" id="1.10.287.1120">
    <property type="entry name" value="Bipartite methylase S protein"/>
    <property type="match status" value="1"/>
</dbReference>
<proteinExistence type="inferred from homology"/>
<evidence type="ECO:0000256" key="3">
    <source>
        <dbReference type="ARBA" id="ARBA00023125"/>
    </source>
</evidence>